<comment type="caution">
    <text evidence="3">The sequence shown here is derived from an EMBL/GenBank/DDBJ whole genome shotgun (WGS) entry which is preliminary data.</text>
</comment>
<dbReference type="InterPro" id="IPR051477">
    <property type="entry name" value="Expansin_CellWall"/>
</dbReference>
<evidence type="ECO:0000256" key="1">
    <source>
        <dbReference type="ARBA" id="ARBA00022729"/>
    </source>
</evidence>
<name>A0A8H4RAE6_9HELO</name>
<dbReference type="Gene3D" id="2.40.40.10">
    <property type="entry name" value="RlpA-like domain"/>
    <property type="match status" value="1"/>
</dbReference>
<feature type="region of interest" description="Disordered" evidence="2">
    <location>
        <begin position="1"/>
        <end position="25"/>
    </location>
</feature>
<keyword evidence="1" id="KW-0732">Signal</keyword>
<sequence length="196" mass="20868">MAFSAYDTTTSALAPSATSSSGDCTSNSPYEGDITYYIAGLGVCGITSDGNTQKVIALPHGLIGIESNNNLYCGKAITITCIATGKTTTATVVDKCLSCEGFSIDLSIAAFLDLEDLSVANQQGYFSCILAASRRPNLMTPTSPSLRNAPLRSFTTFRKLLLELRIQIWRSALEDRGEGALHELLIQANEPPFATV</sequence>
<dbReference type="CDD" id="cd22191">
    <property type="entry name" value="DPBB_RlpA_EXP_N-like"/>
    <property type="match status" value="1"/>
</dbReference>
<dbReference type="OrthoDB" id="623670at2759"/>
<dbReference type="EMBL" id="JAAMPI010001312">
    <property type="protein sequence ID" value="KAF4625711.1"/>
    <property type="molecule type" value="Genomic_DNA"/>
</dbReference>
<dbReference type="InterPro" id="IPR036908">
    <property type="entry name" value="RlpA-like_sf"/>
</dbReference>
<feature type="compositionally biased region" description="Low complexity" evidence="2">
    <location>
        <begin position="8"/>
        <end position="21"/>
    </location>
</feature>
<dbReference type="PANTHER" id="PTHR31836">
    <property type="match status" value="1"/>
</dbReference>
<proteinExistence type="predicted"/>
<evidence type="ECO:0000256" key="2">
    <source>
        <dbReference type="SAM" id="MobiDB-lite"/>
    </source>
</evidence>
<reference evidence="3 4" key="1">
    <citation type="submission" date="2020-03" db="EMBL/GenBank/DDBJ databases">
        <title>Draft Genome Sequence of Cudoniella acicularis.</title>
        <authorList>
            <person name="Buettner E."/>
            <person name="Kellner H."/>
        </authorList>
    </citation>
    <scope>NUCLEOTIDE SEQUENCE [LARGE SCALE GENOMIC DNA]</scope>
    <source>
        <strain evidence="3 4">DSM 108380</strain>
    </source>
</reference>
<evidence type="ECO:0000313" key="4">
    <source>
        <dbReference type="Proteomes" id="UP000566819"/>
    </source>
</evidence>
<dbReference type="AlphaFoldDB" id="A0A8H4RAE6"/>
<evidence type="ECO:0000313" key="3">
    <source>
        <dbReference type="EMBL" id="KAF4625711.1"/>
    </source>
</evidence>
<accession>A0A8H4RAE6</accession>
<gene>
    <name evidence="3" type="ORF">G7Y89_g12453</name>
</gene>
<evidence type="ECO:0008006" key="5">
    <source>
        <dbReference type="Google" id="ProtNLM"/>
    </source>
</evidence>
<organism evidence="3 4">
    <name type="scientific">Cudoniella acicularis</name>
    <dbReference type="NCBI Taxonomy" id="354080"/>
    <lineage>
        <taxon>Eukaryota</taxon>
        <taxon>Fungi</taxon>
        <taxon>Dikarya</taxon>
        <taxon>Ascomycota</taxon>
        <taxon>Pezizomycotina</taxon>
        <taxon>Leotiomycetes</taxon>
        <taxon>Helotiales</taxon>
        <taxon>Tricladiaceae</taxon>
        <taxon>Cudoniella</taxon>
    </lineage>
</organism>
<dbReference type="SUPFAM" id="SSF50685">
    <property type="entry name" value="Barwin-like endoglucanases"/>
    <property type="match status" value="1"/>
</dbReference>
<dbReference type="PANTHER" id="PTHR31836:SF28">
    <property type="entry name" value="SRCR DOMAIN-CONTAINING PROTEIN-RELATED"/>
    <property type="match status" value="1"/>
</dbReference>
<protein>
    <recommendedName>
        <fullName evidence="5">RlpA-like protein double-psi beta-barrel domain-containing protein</fullName>
    </recommendedName>
</protein>
<dbReference type="Proteomes" id="UP000566819">
    <property type="component" value="Unassembled WGS sequence"/>
</dbReference>
<keyword evidence="4" id="KW-1185">Reference proteome</keyword>